<evidence type="ECO:0000313" key="1">
    <source>
        <dbReference type="EMBL" id="QSM61652.1"/>
    </source>
</evidence>
<reference evidence="1" key="1">
    <citation type="journal article" name="Environ. Pollut.">
        <title>Investigating the effects of municipal and hospital wastewaters on horizontal gene transfer.</title>
        <authorList>
            <person name="Hutinel M."/>
            <person name="Fick J."/>
            <person name="Larsson D.G.J."/>
            <person name="Flach C.F."/>
        </authorList>
    </citation>
    <scope>NUCLEOTIDE SEQUENCE</scope>
    <source>
        <strain evidence="1">CV601</strain>
    </source>
</reference>
<protein>
    <submittedName>
        <fullName evidence="1">Uncharacterized protein</fullName>
    </submittedName>
</protein>
<name>A0A899NDH2_ECOLX</name>
<proteinExistence type="predicted"/>
<dbReference type="AlphaFoldDB" id="A0A899NDH2"/>
<geneLocation type="plasmid" evidence="1">
    <name>pTE_T100_3</name>
</geneLocation>
<dbReference type="EMBL" id="MW574942">
    <property type="protein sequence ID" value="QSM61652.1"/>
    <property type="molecule type" value="Genomic_DNA"/>
</dbReference>
<accession>A0A899NDH2</accession>
<sequence length="41" mass="4836">MKTLRYSNLEKIMTIYTEISTYITFHNATGLTDINKSMEDF</sequence>
<keyword evidence="1" id="KW-0614">Plasmid</keyword>
<gene>
    <name evidence="1" type="ORF">LDMDHDEC_00476</name>
</gene>
<organism evidence="1">
    <name type="scientific">Escherichia coli</name>
    <dbReference type="NCBI Taxonomy" id="562"/>
    <lineage>
        <taxon>Bacteria</taxon>
        <taxon>Pseudomonadati</taxon>
        <taxon>Pseudomonadota</taxon>
        <taxon>Gammaproteobacteria</taxon>
        <taxon>Enterobacterales</taxon>
        <taxon>Enterobacteriaceae</taxon>
        <taxon>Escherichia</taxon>
    </lineage>
</organism>